<evidence type="ECO:0000256" key="3">
    <source>
        <dbReference type="ARBA" id="ARBA00022679"/>
    </source>
</evidence>
<feature type="non-terminal residue" evidence="7">
    <location>
        <position position="192"/>
    </location>
</feature>
<dbReference type="Pfam" id="PF00623">
    <property type="entry name" value="RNA_pol_Rpb1_2"/>
    <property type="match status" value="1"/>
</dbReference>
<gene>
    <name evidence="7" type="ORF">GP644_24100</name>
</gene>
<name>A0A6A4R8W3_9RHOB</name>
<evidence type="ECO:0000256" key="4">
    <source>
        <dbReference type="ARBA" id="ARBA00022695"/>
    </source>
</evidence>
<keyword evidence="3" id="KW-0808">Transferase</keyword>
<dbReference type="GO" id="GO:0000428">
    <property type="term" value="C:DNA-directed RNA polymerase complex"/>
    <property type="evidence" value="ECO:0007669"/>
    <property type="project" value="UniProtKB-KW"/>
</dbReference>
<evidence type="ECO:0000259" key="6">
    <source>
        <dbReference type="Pfam" id="PF00623"/>
    </source>
</evidence>
<proteinExistence type="predicted"/>
<organism evidence="7 8">
    <name type="scientific">Parasedimentitalea maritima</name>
    <dbReference type="NCBI Taxonomy" id="2578117"/>
    <lineage>
        <taxon>Bacteria</taxon>
        <taxon>Pseudomonadati</taxon>
        <taxon>Pseudomonadota</taxon>
        <taxon>Alphaproteobacteria</taxon>
        <taxon>Rhodobacterales</taxon>
        <taxon>Paracoccaceae</taxon>
        <taxon>Parasedimentitalea</taxon>
    </lineage>
</organism>
<dbReference type="GO" id="GO:0003677">
    <property type="term" value="F:DNA binding"/>
    <property type="evidence" value="ECO:0007669"/>
    <property type="project" value="InterPro"/>
</dbReference>
<feature type="domain" description="RNA polymerase alpha subunit" evidence="6">
    <location>
        <begin position="56"/>
        <end position="124"/>
    </location>
</feature>
<keyword evidence="4" id="KW-0548">Nucleotidyltransferase</keyword>
<dbReference type="EC" id="2.7.7.6" evidence="1"/>
<dbReference type="AlphaFoldDB" id="A0A6A4R8W3"/>
<feature type="non-terminal residue" evidence="7">
    <location>
        <position position="1"/>
    </location>
</feature>
<keyword evidence="5" id="KW-0804">Transcription</keyword>
<dbReference type="GO" id="GO:0006351">
    <property type="term" value="P:DNA-templated transcription"/>
    <property type="evidence" value="ECO:0007669"/>
    <property type="project" value="InterPro"/>
</dbReference>
<reference evidence="7 8" key="1">
    <citation type="submission" date="2019-12" db="EMBL/GenBank/DDBJ databases">
        <authorList>
            <person name="Zhang Y.-J."/>
        </authorList>
    </citation>
    <scope>NUCLEOTIDE SEQUENCE [LARGE SCALE GENOMIC DNA]</scope>
    <source>
        <strain evidence="7 8">H18S-6</strain>
    </source>
</reference>
<evidence type="ECO:0000256" key="1">
    <source>
        <dbReference type="ARBA" id="ARBA00012418"/>
    </source>
</evidence>
<evidence type="ECO:0000313" key="8">
    <source>
        <dbReference type="Proteomes" id="UP000441586"/>
    </source>
</evidence>
<dbReference type="PANTHER" id="PTHR19376">
    <property type="entry name" value="DNA-DIRECTED RNA POLYMERASE"/>
    <property type="match status" value="1"/>
</dbReference>
<protein>
    <recommendedName>
        <fullName evidence="1">DNA-directed RNA polymerase</fullName>
        <ecNumber evidence="1">2.7.7.6</ecNumber>
    </recommendedName>
</protein>
<evidence type="ECO:0000256" key="2">
    <source>
        <dbReference type="ARBA" id="ARBA00022478"/>
    </source>
</evidence>
<accession>A0A6A4R8W3</accession>
<dbReference type="InterPro" id="IPR000722">
    <property type="entry name" value="RNA_pol_asu"/>
</dbReference>
<dbReference type="EMBL" id="WSFO01000169">
    <property type="protein sequence ID" value="KAE9622438.1"/>
    <property type="molecule type" value="Genomic_DNA"/>
</dbReference>
<evidence type="ECO:0000256" key="5">
    <source>
        <dbReference type="ARBA" id="ARBA00023163"/>
    </source>
</evidence>
<evidence type="ECO:0000313" key="7">
    <source>
        <dbReference type="EMBL" id="KAE9622438.1"/>
    </source>
</evidence>
<dbReference type="InterPro" id="IPR045867">
    <property type="entry name" value="DNA-dir_RpoC_beta_prime"/>
</dbReference>
<dbReference type="SUPFAM" id="SSF64484">
    <property type="entry name" value="beta and beta-prime subunits of DNA dependent RNA-polymerase"/>
    <property type="match status" value="1"/>
</dbReference>
<dbReference type="GO" id="GO:0003899">
    <property type="term" value="F:DNA-directed RNA polymerase activity"/>
    <property type="evidence" value="ECO:0007669"/>
    <property type="project" value="UniProtKB-EC"/>
</dbReference>
<dbReference type="Gene3D" id="2.40.40.20">
    <property type="match status" value="1"/>
</dbReference>
<sequence length="192" mass="21185">GSMVSCHIEGSARLVIAPSWLISYREVSLPISLARNFKVVSATADNGDALLQYREVSIQDGDWVILVRPPSLGHANVQPFKVRLWDKPCVGLYPGHCAEFHGDFDGDEMQLYHVSGKDSVSECEQWAPISHDPFANARQVYSRLTSKGSRDEGGTLDGGRFMEASNMSIQEILEGHPAPLLSVESRMKPEMV</sequence>
<comment type="caution">
    <text evidence="7">The sequence shown here is derived from an EMBL/GenBank/DDBJ whole genome shotgun (WGS) entry which is preliminary data.</text>
</comment>
<dbReference type="Proteomes" id="UP000441586">
    <property type="component" value="Unassembled WGS sequence"/>
</dbReference>
<keyword evidence="2" id="KW-0240">DNA-directed RNA polymerase</keyword>